<protein>
    <submittedName>
        <fullName evidence="1">D-alanyl-D-alanine carboxypeptidase</fullName>
    </submittedName>
</protein>
<reference evidence="1" key="1">
    <citation type="submission" date="2019-08" db="EMBL/GenBank/DDBJ databases">
        <title>Genome sequence of Clostridiales bacterium MT110.</title>
        <authorList>
            <person name="Cao J."/>
        </authorList>
    </citation>
    <scope>NUCLEOTIDE SEQUENCE</scope>
    <source>
        <strain evidence="1">MT110</strain>
    </source>
</reference>
<keyword evidence="1" id="KW-0645">Protease</keyword>
<evidence type="ECO:0000313" key="2">
    <source>
        <dbReference type="Proteomes" id="UP000594014"/>
    </source>
</evidence>
<dbReference type="Proteomes" id="UP000594014">
    <property type="component" value="Chromosome"/>
</dbReference>
<name>A0ACD1ACC6_9FIRM</name>
<keyword evidence="1" id="KW-0121">Carboxypeptidase</keyword>
<accession>A0ACD1ACC6</accession>
<organism evidence="1 2">
    <name type="scientific">Anoxybacterium hadale</name>
    <dbReference type="NCBI Taxonomy" id="3408580"/>
    <lineage>
        <taxon>Bacteria</taxon>
        <taxon>Bacillati</taxon>
        <taxon>Bacillota</taxon>
        <taxon>Clostridia</taxon>
        <taxon>Peptostreptococcales</taxon>
        <taxon>Anaerovoracaceae</taxon>
        <taxon>Anoxybacterium</taxon>
    </lineage>
</organism>
<keyword evidence="2" id="KW-1185">Reference proteome</keyword>
<dbReference type="EMBL" id="CP042469">
    <property type="protein sequence ID" value="QOX64014.1"/>
    <property type="molecule type" value="Genomic_DNA"/>
</dbReference>
<proteinExistence type="predicted"/>
<gene>
    <name evidence="1" type="ORF">FRZ06_12060</name>
</gene>
<sequence length="449" mass="49537">MKKLITIILTAFVIIHAVPSTVYAASEPPAITAETGIVIDVKTGQVLYDKNMNEQRYPASTTKVITALLALENLDLNKVVTIDAETPYTEGSRIYLLEGEQVTVEQLLYALLLESANDAAVALGKEMAGTIPAFAEMMNQKAKELGAKNTNFVNPNGLHDPAHVSTAYDLAMIAREAMKNEKFRELVTTYRYIIPATNKQDTRYLYNTNRLIYDEKTKVSANGVLRAAKYEGSTGIKTGYTSHAGGCLVAGAIRGDTELISVVMKSTDPGRFGDSIALLDYAFDNYKSVMAMQADTVLGEIPVNRGSVKKVEVVASKTAYATLPVEASESLINTKIKLDETVRAPVTLGQKVGEVEIYEGDSLVDTVDAIAASDIPEGGLLSVVGVTDETAQKIEKIFSSIILLVILLFASYVFLKRKQIKRRKMRRQERAMRYQSQDSRRRYDEYWRN</sequence>
<keyword evidence="1" id="KW-0378">Hydrolase</keyword>
<evidence type="ECO:0000313" key="1">
    <source>
        <dbReference type="EMBL" id="QOX64014.1"/>
    </source>
</evidence>